<keyword evidence="3" id="KW-1185">Reference proteome</keyword>
<dbReference type="RefSeq" id="WP_379042106.1">
    <property type="nucleotide sequence ID" value="NZ_JBHSKW010000019.1"/>
</dbReference>
<feature type="signal peptide" evidence="1">
    <location>
        <begin position="1"/>
        <end position="21"/>
    </location>
</feature>
<protein>
    <submittedName>
        <fullName evidence="2">Uncharacterized protein</fullName>
    </submittedName>
</protein>
<evidence type="ECO:0000313" key="3">
    <source>
        <dbReference type="Proteomes" id="UP001597546"/>
    </source>
</evidence>
<feature type="chain" id="PRO_5046165996" evidence="1">
    <location>
        <begin position="22"/>
        <end position="106"/>
    </location>
</feature>
<gene>
    <name evidence="2" type="ORF">ACFSSE_08380</name>
</gene>
<dbReference type="EMBL" id="JBHULV010000025">
    <property type="protein sequence ID" value="MFD2731722.1"/>
    <property type="molecule type" value="Genomic_DNA"/>
</dbReference>
<keyword evidence="1" id="KW-0732">Signal</keyword>
<dbReference type="Gene3D" id="3.10.450.360">
    <property type="match status" value="1"/>
</dbReference>
<organism evidence="2 3">
    <name type="scientific">Pedobacter alpinus</name>
    <dbReference type="NCBI Taxonomy" id="1590643"/>
    <lineage>
        <taxon>Bacteria</taxon>
        <taxon>Pseudomonadati</taxon>
        <taxon>Bacteroidota</taxon>
        <taxon>Sphingobacteriia</taxon>
        <taxon>Sphingobacteriales</taxon>
        <taxon>Sphingobacteriaceae</taxon>
        <taxon>Pedobacter</taxon>
    </lineage>
</organism>
<sequence>MKKYILSAAIVALTSVAFVNANELNSNKINTAIVTVQDSTTSTPVKLEELPEPVKTTLLSDAYKAWTPTEAFWVKEEGGKEYYQINVTKEEEKASLKIKADGTPSE</sequence>
<dbReference type="Proteomes" id="UP001597546">
    <property type="component" value="Unassembled WGS sequence"/>
</dbReference>
<name>A0ABW5TR61_9SPHI</name>
<accession>A0ABW5TR61</accession>
<proteinExistence type="predicted"/>
<reference evidence="3" key="1">
    <citation type="journal article" date="2019" name="Int. J. Syst. Evol. Microbiol.">
        <title>The Global Catalogue of Microorganisms (GCM) 10K type strain sequencing project: providing services to taxonomists for standard genome sequencing and annotation.</title>
        <authorList>
            <consortium name="The Broad Institute Genomics Platform"/>
            <consortium name="The Broad Institute Genome Sequencing Center for Infectious Disease"/>
            <person name="Wu L."/>
            <person name="Ma J."/>
        </authorList>
    </citation>
    <scope>NUCLEOTIDE SEQUENCE [LARGE SCALE GENOMIC DNA]</scope>
    <source>
        <strain evidence="3">KCTC 42456</strain>
    </source>
</reference>
<evidence type="ECO:0000256" key="1">
    <source>
        <dbReference type="SAM" id="SignalP"/>
    </source>
</evidence>
<evidence type="ECO:0000313" key="2">
    <source>
        <dbReference type="EMBL" id="MFD2731722.1"/>
    </source>
</evidence>
<comment type="caution">
    <text evidence="2">The sequence shown here is derived from an EMBL/GenBank/DDBJ whole genome shotgun (WGS) entry which is preliminary data.</text>
</comment>